<evidence type="ECO:0000313" key="2">
    <source>
        <dbReference type="EMBL" id="ROT66624.1"/>
    </source>
</evidence>
<dbReference type="PANTHER" id="PTHR33361:SF2">
    <property type="entry name" value="DUF885 DOMAIN-CONTAINING PROTEIN"/>
    <property type="match status" value="1"/>
</dbReference>
<dbReference type="EMBL" id="QCYY01002916">
    <property type="protein sequence ID" value="ROT66624.1"/>
    <property type="molecule type" value="Genomic_DNA"/>
</dbReference>
<accession>A0A423SR39</accession>
<dbReference type="Pfam" id="PF05960">
    <property type="entry name" value="DUF885"/>
    <property type="match status" value="1"/>
</dbReference>
<dbReference type="Proteomes" id="UP000283509">
    <property type="component" value="Unassembled WGS sequence"/>
</dbReference>
<feature type="region of interest" description="Disordered" evidence="1">
    <location>
        <begin position="339"/>
        <end position="382"/>
    </location>
</feature>
<reference evidence="2 3" key="2">
    <citation type="submission" date="2019-01" db="EMBL/GenBank/DDBJ databases">
        <title>The decoding of complex shrimp genome reveals the adaptation for benthos swimmer, frequently molting mechanism and breeding impact on genome.</title>
        <authorList>
            <person name="Sun Y."/>
            <person name="Gao Y."/>
            <person name="Yu Y."/>
        </authorList>
    </citation>
    <scope>NUCLEOTIDE SEQUENCE [LARGE SCALE GENOMIC DNA]</scope>
    <source>
        <tissue evidence="2">Muscle</tissue>
    </source>
</reference>
<evidence type="ECO:0000256" key="1">
    <source>
        <dbReference type="SAM" id="MobiDB-lite"/>
    </source>
</evidence>
<organism evidence="2 3">
    <name type="scientific">Penaeus vannamei</name>
    <name type="common">Whiteleg shrimp</name>
    <name type="synonym">Litopenaeus vannamei</name>
    <dbReference type="NCBI Taxonomy" id="6689"/>
    <lineage>
        <taxon>Eukaryota</taxon>
        <taxon>Metazoa</taxon>
        <taxon>Ecdysozoa</taxon>
        <taxon>Arthropoda</taxon>
        <taxon>Crustacea</taxon>
        <taxon>Multicrustacea</taxon>
        <taxon>Malacostraca</taxon>
        <taxon>Eumalacostraca</taxon>
        <taxon>Eucarida</taxon>
        <taxon>Decapoda</taxon>
        <taxon>Dendrobranchiata</taxon>
        <taxon>Penaeoidea</taxon>
        <taxon>Penaeidae</taxon>
        <taxon>Penaeus</taxon>
    </lineage>
</organism>
<protein>
    <recommendedName>
        <fullName evidence="4">DUF885 domain-containing protein</fullName>
    </recommendedName>
</protein>
<dbReference type="OrthoDB" id="5959877at2759"/>
<dbReference type="PANTHER" id="PTHR33361">
    <property type="entry name" value="GLR0591 PROTEIN"/>
    <property type="match status" value="1"/>
</dbReference>
<gene>
    <name evidence="2" type="ORF">C7M84_015346</name>
</gene>
<comment type="caution">
    <text evidence="2">The sequence shown here is derived from an EMBL/GenBank/DDBJ whole genome shotgun (WGS) entry which is preliminary data.</text>
</comment>
<evidence type="ECO:0008006" key="4">
    <source>
        <dbReference type="Google" id="ProtNLM"/>
    </source>
</evidence>
<sequence length="431" mass="48642">MRRSRSKQREDYYLACLKFHTTTQLTPQEIHSLGLSEVKRIESETAQEMGIESHTAAEVFQILKDDPEQRFGSKEELLSTYRQRVYGDIYPLMHQLFDSVPEVNVTIEGVDEPNAVFAYYSGPSMDGSRQGTFFLNSYIYDKHKKYEVTALSLHEAIPGHHFHYAYTRKNPSTPDFRKYIDSTRMGDVPAKFPLHTVFVEGWGLYAEMLGEELGLYADPYQRLGRYSFELLRASRLVVDTGIHALGWSRDKAVNFLLEHTGMSETAIQIEVNRYITWPGQACSYKIGEIKIRELRQKAQNALGNLFRLQDFHGVLLQCTGPLNILEQCVNNYIERTIPSIDEPEENGNENDKENGVEENGDSSSPGVTENGDMGDSTNSENAGASLKSDEYLALFVIFLVPSSLKEQGSSTVPAHTPIRGVWAAPSLAFGR</sequence>
<keyword evidence="3" id="KW-1185">Reference proteome</keyword>
<dbReference type="InterPro" id="IPR010281">
    <property type="entry name" value="DUF885"/>
</dbReference>
<proteinExistence type="predicted"/>
<reference evidence="2 3" key="1">
    <citation type="submission" date="2018-04" db="EMBL/GenBank/DDBJ databases">
        <authorList>
            <person name="Zhang X."/>
            <person name="Yuan J."/>
            <person name="Li F."/>
            <person name="Xiang J."/>
        </authorList>
    </citation>
    <scope>NUCLEOTIDE SEQUENCE [LARGE SCALE GENOMIC DNA]</scope>
    <source>
        <tissue evidence="2">Muscle</tissue>
    </source>
</reference>
<dbReference type="AlphaFoldDB" id="A0A423SR39"/>
<evidence type="ECO:0000313" key="3">
    <source>
        <dbReference type="Proteomes" id="UP000283509"/>
    </source>
</evidence>
<name>A0A423SR39_PENVA</name>